<evidence type="ECO:0000259" key="2">
    <source>
        <dbReference type="Pfam" id="PF20237"/>
    </source>
</evidence>
<keyword evidence="1" id="KW-0812">Transmembrane</keyword>
<feature type="transmembrane region" description="Helical" evidence="1">
    <location>
        <begin position="268"/>
        <end position="286"/>
    </location>
</feature>
<dbReference type="Pfam" id="PF20237">
    <property type="entry name" value="DUF6594"/>
    <property type="match status" value="1"/>
</dbReference>
<dbReference type="PANTHER" id="PTHR34502">
    <property type="entry name" value="DUF6594 DOMAIN-CONTAINING PROTEIN-RELATED"/>
    <property type="match status" value="1"/>
</dbReference>
<feature type="domain" description="DUF6594" evidence="2">
    <location>
        <begin position="12"/>
        <end position="278"/>
    </location>
</feature>
<proteinExistence type="predicted"/>
<keyword evidence="4" id="KW-1185">Reference proteome</keyword>
<sequence>MASIPKYQFSRLYEDFALSPERARLRRYVKEATWMIYGQQAEIQILIDECNAIIKKKDNAGSGSGKVVLTVTDLHHPDMYEAYPGLSEKVQLLRKKIRRHNKDACHAHTIAQYPIQSSVYSKNLLTYGLCKVGKFLPTGEDEKYYQHPPHPDTFALKDVSGLDPLTEFIVNNIESWARRFVKTKEYDEEENEIDPEFEVRNGGIRLAAIEAVVNSFTSLYAPVLFTASIAILYCIQSTKNRIVVAGVLGMILAASAQLLIPGVKRGEVFAITAAYFAIAGVYIGSIDNVGG</sequence>
<protein>
    <recommendedName>
        <fullName evidence="2">DUF6594 domain-containing protein</fullName>
    </recommendedName>
</protein>
<dbReference type="InterPro" id="IPR046529">
    <property type="entry name" value="DUF6594"/>
</dbReference>
<evidence type="ECO:0000256" key="1">
    <source>
        <dbReference type="SAM" id="Phobius"/>
    </source>
</evidence>
<feature type="transmembrane region" description="Helical" evidence="1">
    <location>
        <begin position="219"/>
        <end position="235"/>
    </location>
</feature>
<evidence type="ECO:0000313" key="3">
    <source>
        <dbReference type="EMBL" id="KAF2786466.1"/>
    </source>
</evidence>
<keyword evidence="1" id="KW-0472">Membrane</keyword>
<keyword evidence="1" id="KW-1133">Transmembrane helix</keyword>
<dbReference type="AlphaFoldDB" id="A0A6A6WQU9"/>
<dbReference type="EMBL" id="MU002461">
    <property type="protein sequence ID" value="KAF2786466.1"/>
    <property type="molecule type" value="Genomic_DNA"/>
</dbReference>
<feature type="transmembrane region" description="Helical" evidence="1">
    <location>
        <begin position="242"/>
        <end position="262"/>
    </location>
</feature>
<evidence type="ECO:0000313" key="4">
    <source>
        <dbReference type="Proteomes" id="UP000799757"/>
    </source>
</evidence>
<name>A0A6A6WQU9_9PLEO</name>
<reference evidence="3" key="1">
    <citation type="journal article" date="2020" name="Stud. Mycol.">
        <title>101 Dothideomycetes genomes: a test case for predicting lifestyles and emergence of pathogens.</title>
        <authorList>
            <person name="Haridas S."/>
            <person name="Albert R."/>
            <person name="Binder M."/>
            <person name="Bloem J."/>
            <person name="Labutti K."/>
            <person name="Salamov A."/>
            <person name="Andreopoulos B."/>
            <person name="Baker S."/>
            <person name="Barry K."/>
            <person name="Bills G."/>
            <person name="Bluhm B."/>
            <person name="Cannon C."/>
            <person name="Castanera R."/>
            <person name="Culley D."/>
            <person name="Daum C."/>
            <person name="Ezra D."/>
            <person name="Gonzalez J."/>
            <person name="Henrissat B."/>
            <person name="Kuo A."/>
            <person name="Liang C."/>
            <person name="Lipzen A."/>
            <person name="Lutzoni F."/>
            <person name="Magnuson J."/>
            <person name="Mondo S."/>
            <person name="Nolan M."/>
            <person name="Ohm R."/>
            <person name="Pangilinan J."/>
            <person name="Park H.-J."/>
            <person name="Ramirez L."/>
            <person name="Alfaro M."/>
            <person name="Sun H."/>
            <person name="Tritt A."/>
            <person name="Yoshinaga Y."/>
            <person name="Zwiers L.-H."/>
            <person name="Turgeon B."/>
            <person name="Goodwin S."/>
            <person name="Spatafora J."/>
            <person name="Crous P."/>
            <person name="Grigoriev I."/>
        </authorList>
    </citation>
    <scope>NUCLEOTIDE SEQUENCE</scope>
    <source>
        <strain evidence="3">CBS 109.77</strain>
    </source>
</reference>
<dbReference type="OrthoDB" id="3793504at2759"/>
<dbReference type="Proteomes" id="UP000799757">
    <property type="component" value="Unassembled WGS sequence"/>
</dbReference>
<gene>
    <name evidence="3" type="ORF">K505DRAFT_380261</name>
</gene>
<dbReference type="PANTHER" id="PTHR34502:SF4">
    <property type="entry name" value="DUF6594 DOMAIN-CONTAINING PROTEIN"/>
    <property type="match status" value="1"/>
</dbReference>
<accession>A0A6A6WQU9</accession>
<organism evidence="3 4">
    <name type="scientific">Melanomma pulvis-pyrius CBS 109.77</name>
    <dbReference type="NCBI Taxonomy" id="1314802"/>
    <lineage>
        <taxon>Eukaryota</taxon>
        <taxon>Fungi</taxon>
        <taxon>Dikarya</taxon>
        <taxon>Ascomycota</taxon>
        <taxon>Pezizomycotina</taxon>
        <taxon>Dothideomycetes</taxon>
        <taxon>Pleosporomycetidae</taxon>
        <taxon>Pleosporales</taxon>
        <taxon>Melanommataceae</taxon>
        <taxon>Melanomma</taxon>
    </lineage>
</organism>